<keyword evidence="2" id="KW-0175">Coiled coil</keyword>
<name>A0ABS7AQT2_9CLOT</name>
<keyword evidence="3" id="KW-0812">Transmembrane</keyword>
<evidence type="ECO:0000256" key="3">
    <source>
        <dbReference type="SAM" id="Phobius"/>
    </source>
</evidence>
<proteinExistence type="inferred from homology"/>
<feature type="coiled-coil region" evidence="2">
    <location>
        <begin position="41"/>
        <end position="75"/>
    </location>
</feature>
<sequence length="243" mass="27935">MKNNKQFYFVFLASIILGVLISTNFNLEQIGSFTELNAKQYKDATEERANLYKEIGNLKENNIETKDKINDYMKEDEKNEKILQDMKSQIVDYELFTGLSKVEGPGIVLKIKDGNINLEEDSEYETKSKIFHDNDMALVLNELRKAGAEAISVNNHRVVPWTGVICSWAFIGFDDNSMESAPFNIYAIGDPEKLKTALLEDGSHVKELIIRNLYVEIEERDNITILPTTNNKESQFMKRYENN</sequence>
<reference evidence="4 5" key="1">
    <citation type="submission" date="2021-07" db="EMBL/GenBank/DDBJ databases">
        <title>Clostridium weizhouense sp. nov., an anaerobic bacterium isolated from activated sludge of Petroleum wastewater.</title>
        <authorList>
            <person name="Li Q."/>
        </authorList>
    </citation>
    <scope>NUCLEOTIDE SEQUENCE [LARGE SCALE GENOMIC DNA]</scope>
    <source>
        <strain evidence="4 5">YB-6</strain>
    </source>
</reference>
<dbReference type="Proteomes" id="UP001519921">
    <property type="component" value="Unassembled WGS sequence"/>
</dbReference>
<evidence type="ECO:0000313" key="5">
    <source>
        <dbReference type="Proteomes" id="UP001519921"/>
    </source>
</evidence>
<dbReference type="InterPro" id="IPR010273">
    <property type="entry name" value="DUF881"/>
</dbReference>
<keyword evidence="3" id="KW-0472">Membrane</keyword>
<feature type="transmembrane region" description="Helical" evidence="3">
    <location>
        <begin position="7"/>
        <end position="27"/>
    </location>
</feature>
<dbReference type="RefSeq" id="WP_219780381.1">
    <property type="nucleotide sequence ID" value="NZ_JAHXPT010000010.1"/>
</dbReference>
<keyword evidence="5" id="KW-1185">Reference proteome</keyword>
<dbReference type="EMBL" id="JAHXPT010000010">
    <property type="protein sequence ID" value="MBW6410914.1"/>
    <property type="molecule type" value="Genomic_DNA"/>
</dbReference>
<dbReference type="PANTHER" id="PTHR37313:SF2">
    <property type="entry name" value="UPF0749 PROTEIN YLXX"/>
    <property type="match status" value="1"/>
</dbReference>
<dbReference type="Pfam" id="PF05949">
    <property type="entry name" value="DUF881"/>
    <property type="match status" value="1"/>
</dbReference>
<gene>
    <name evidence="4" type="ORF">KYD98_12490</name>
</gene>
<comment type="similarity">
    <text evidence="1">Belongs to the UPF0749 family.</text>
</comment>
<comment type="caution">
    <text evidence="4">The sequence shown here is derived from an EMBL/GenBank/DDBJ whole genome shotgun (WGS) entry which is preliminary data.</text>
</comment>
<dbReference type="PANTHER" id="PTHR37313">
    <property type="entry name" value="UPF0749 PROTEIN RV1825"/>
    <property type="match status" value="1"/>
</dbReference>
<accession>A0ABS7AQT2</accession>
<evidence type="ECO:0000313" key="4">
    <source>
        <dbReference type="EMBL" id="MBW6410914.1"/>
    </source>
</evidence>
<protein>
    <submittedName>
        <fullName evidence="4">DUF881 domain-containing protein</fullName>
    </submittedName>
</protein>
<evidence type="ECO:0000256" key="2">
    <source>
        <dbReference type="SAM" id="Coils"/>
    </source>
</evidence>
<organism evidence="4 5">
    <name type="scientific">Clostridium weizhouense</name>
    <dbReference type="NCBI Taxonomy" id="2859781"/>
    <lineage>
        <taxon>Bacteria</taxon>
        <taxon>Bacillati</taxon>
        <taxon>Bacillota</taxon>
        <taxon>Clostridia</taxon>
        <taxon>Eubacteriales</taxon>
        <taxon>Clostridiaceae</taxon>
        <taxon>Clostridium</taxon>
    </lineage>
</organism>
<keyword evidence="3" id="KW-1133">Transmembrane helix</keyword>
<dbReference type="Gene3D" id="3.30.70.1880">
    <property type="entry name" value="Protein of unknown function DUF881"/>
    <property type="match status" value="1"/>
</dbReference>
<evidence type="ECO:0000256" key="1">
    <source>
        <dbReference type="ARBA" id="ARBA00009108"/>
    </source>
</evidence>